<dbReference type="InterPro" id="IPR002577">
    <property type="entry name" value="HTH_HxlR"/>
</dbReference>
<dbReference type="InterPro" id="IPR036388">
    <property type="entry name" value="WH-like_DNA-bd_sf"/>
</dbReference>
<keyword evidence="2" id="KW-0238">DNA-binding</keyword>
<name>A0ABT3INW9_9BACT</name>
<dbReference type="Gene3D" id="1.10.10.10">
    <property type="entry name" value="Winged helix-like DNA-binding domain superfamily/Winged helix DNA-binding domain"/>
    <property type="match status" value="1"/>
</dbReference>
<evidence type="ECO:0000259" key="5">
    <source>
        <dbReference type="PROSITE" id="PS51118"/>
    </source>
</evidence>
<evidence type="ECO:0000256" key="1">
    <source>
        <dbReference type="ARBA" id="ARBA00023015"/>
    </source>
</evidence>
<organism evidence="6 7">
    <name type="scientific">Chitinophaga nivalis</name>
    <dbReference type="NCBI Taxonomy" id="2991709"/>
    <lineage>
        <taxon>Bacteria</taxon>
        <taxon>Pseudomonadati</taxon>
        <taxon>Bacteroidota</taxon>
        <taxon>Chitinophagia</taxon>
        <taxon>Chitinophagales</taxon>
        <taxon>Chitinophagaceae</taxon>
        <taxon>Chitinophaga</taxon>
    </lineage>
</organism>
<dbReference type="InterPro" id="IPR036390">
    <property type="entry name" value="WH_DNA-bd_sf"/>
</dbReference>
<keyword evidence="3" id="KW-0804">Transcription</keyword>
<evidence type="ECO:0000313" key="7">
    <source>
        <dbReference type="Proteomes" id="UP001207742"/>
    </source>
</evidence>
<dbReference type="PANTHER" id="PTHR33204:SF29">
    <property type="entry name" value="TRANSCRIPTIONAL REGULATOR"/>
    <property type="match status" value="1"/>
</dbReference>
<feature type="domain" description="HTH hxlR-type" evidence="5">
    <location>
        <begin position="19"/>
        <end position="117"/>
    </location>
</feature>
<protein>
    <submittedName>
        <fullName evidence="6">Helix-turn-helix transcriptional regulator</fullName>
    </submittedName>
</protein>
<keyword evidence="7" id="KW-1185">Reference proteome</keyword>
<reference evidence="6 7" key="1">
    <citation type="submission" date="2022-10" db="EMBL/GenBank/DDBJ databases">
        <title>Chitinophaga nivalis PC15 sp. nov., isolated from Pyeongchang county, South Korea.</title>
        <authorList>
            <person name="Trinh H.N."/>
        </authorList>
    </citation>
    <scope>NUCLEOTIDE SEQUENCE [LARGE SCALE GENOMIC DNA]</scope>
    <source>
        <strain evidence="6 7">PC14</strain>
    </source>
</reference>
<gene>
    <name evidence="6" type="ORF">OL497_17355</name>
</gene>
<sequence>MRKENSTNAINERKLRGDCGTAYTLQLIGGRWKPTILWRLLDGKLRYNELKKSISGISERVLVLQLRELEKDNLIKRIIYPEVPPRVEYELTPLGFSMEALLQHIADWGYTHMHADTSAPAETAATPDAPSLPPARERKTRRLAPAYKG</sequence>
<comment type="caution">
    <text evidence="6">The sequence shown here is derived from an EMBL/GenBank/DDBJ whole genome shotgun (WGS) entry which is preliminary data.</text>
</comment>
<dbReference type="Proteomes" id="UP001207742">
    <property type="component" value="Unassembled WGS sequence"/>
</dbReference>
<dbReference type="PROSITE" id="PS51118">
    <property type="entry name" value="HTH_HXLR"/>
    <property type="match status" value="1"/>
</dbReference>
<dbReference type="SUPFAM" id="SSF46785">
    <property type="entry name" value="Winged helix' DNA-binding domain"/>
    <property type="match status" value="1"/>
</dbReference>
<evidence type="ECO:0000256" key="3">
    <source>
        <dbReference type="ARBA" id="ARBA00023163"/>
    </source>
</evidence>
<dbReference type="PANTHER" id="PTHR33204">
    <property type="entry name" value="TRANSCRIPTIONAL REGULATOR, MARR FAMILY"/>
    <property type="match status" value="1"/>
</dbReference>
<proteinExistence type="predicted"/>
<dbReference type="RefSeq" id="WP_264732348.1">
    <property type="nucleotide sequence ID" value="NZ_JAPDNR010000001.1"/>
</dbReference>
<dbReference type="EMBL" id="JAPDNS010000002">
    <property type="protein sequence ID" value="MCW3485677.1"/>
    <property type="molecule type" value="Genomic_DNA"/>
</dbReference>
<evidence type="ECO:0000256" key="4">
    <source>
        <dbReference type="SAM" id="MobiDB-lite"/>
    </source>
</evidence>
<keyword evidence="1" id="KW-0805">Transcription regulation</keyword>
<feature type="region of interest" description="Disordered" evidence="4">
    <location>
        <begin position="119"/>
        <end position="149"/>
    </location>
</feature>
<dbReference type="Pfam" id="PF01638">
    <property type="entry name" value="HxlR"/>
    <property type="match status" value="1"/>
</dbReference>
<evidence type="ECO:0000256" key="2">
    <source>
        <dbReference type="ARBA" id="ARBA00023125"/>
    </source>
</evidence>
<evidence type="ECO:0000313" key="6">
    <source>
        <dbReference type="EMBL" id="MCW3485677.1"/>
    </source>
</evidence>
<feature type="compositionally biased region" description="Low complexity" evidence="4">
    <location>
        <begin position="119"/>
        <end position="129"/>
    </location>
</feature>
<accession>A0ABT3INW9</accession>